<dbReference type="PANTHER" id="PTHR44899:SF7">
    <property type="entry name" value="NIMA-RELATED KINASE"/>
    <property type="match status" value="1"/>
</dbReference>
<dbReference type="GO" id="GO:0005524">
    <property type="term" value="F:ATP binding"/>
    <property type="evidence" value="ECO:0007669"/>
    <property type="project" value="UniProtKB-KW"/>
</dbReference>
<proteinExistence type="inferred from homology"/>
<feature type="domain" description="Protein kinase" evidence="11">
    <location>
        <begin position="9"/>
        <end position="264"/>
    </location>
</feature>
<keyword evidence="13" id="KW-1185">Reference proteome</keyword>
<dbReference type="EC" id="2.7.11.1" evidence="2"/>
<comment type="catalytic activity">
    <reaction evidence="8">
        <text>L-threonyl-[protein] + ATP = O-phospho-L-threonyl-[protein] + ADP + H(+)</text>
        <dbReference type="Rhea" id="RHEA:46608"/>
        <dbReference type="Rhea" id="RHEA-COMP:11060"/>
        <dbReference type="Rhea" id="RHEA-COMP:11605"/>
        <dbReference type="ChEBI" id="CHEBI:15378"/>
        <dbReference type="ChEBI" id="CHEBI:30013"/>
        <dbReference type="ChEBI" id="CHEBI:30616"/>
        <dbReference type="ChEBI" id="CHEBI:61977"/>
        <dbReference type="ChEBI" id="CHEBI:456216"/>
        <dbReference type="EC" id="2.7.11.1"/>
    </reaction>
</comment>
<dbReference type="InterPro" id="IPR051131">
    <property type="entry name" value="NEK_Ser/Thr_kinase_NIMA"/>
</dbReference>
<evidence type="ECO:0000313" key="13">
    <source>
        <dbReference type="Proteomes" id="UP000054558"/>
    </source>
</evidence>
<feature type="region of interest" description="Disordered" evidence="10">
    <location>
        <begin position="492"/>
        <end position="514"/>
    </location>
</feature>
<dbReference type="CDD" id="cd08215">
    <property type="entry name" value="STKc_Nek"/>
    <property type="match status" value="1"/>
</dbReference>
<dbReference type="InterPro" id="IPR008271">
    <property type="entry name" value="Ser/Thr_kinase_AS"/>
</dbReference>
<protein>
    <recommendedName>
        <fullName evidence="2">non-specific serine/threonine protein kinase</fullName>
        <ecNumber evidence="2">2.7.11.1</ecNumber>
    </recommendedName>
</protein>
<keyword evidence="3 12" id="KW-0723">Serine/threonine-protein kinase</keyword>
<dbReference type="AlphaFoldDB" id="A0A1Y1IC73"/>
<evidence type="ECO:0000313" key="12">
    <source>
        <dbReference type="EMBL" id="GAQ85688.1"/>
    </source>
</evidence>
<feature type="compositionally biased region" description="Low complexity" evidence="10">
    <location>
        <begin position="336"/>
        <end position="350"/>
    </location>
</feature>
<evidence type="ECO:0000259" key="11">
    <source>
        <dbReference type="PROSITE" id="PS50011"/>
    </source>
</evidence>
<dbReference type="STRING" id="105231.A0A1Y1IC73"/>
<dbReference type="Proteomes" id="UP000054558">
    <property type="component" value="Unassembled WGS sequence"/>
</dbReference>
<dbReference type="PANTHER" id="PTHR44899">
    <property type="entry name" value="CAMK FAMILY PROTEIN KINASE"/>
    <property type="match status" value="1"/>
</dbReference>
<reference evidence="12 13" key="1">
    <citation type="journal article" date="2014" name="Nat. Commun.">
        <title>Klebsormidium flaccidum genome reveals primary factors for plant terrestrial adaptation.</title>
        <authorList>
            <person name="Hori K."/>
            <person name="Maruyama F."/>
            <person name="Fujisawa T."/>
            <person name="Togashi T."/>
            <person name="Yamamoto N."/>
            <person name="Seo M."/>
            <person name="Sato S."/>
            <person name="Yamada T."/>
            <person name="Mori H."/>
            <person name="Tajima N."/>
            <person name="Moriyama T."/>
            <person name="Ikeuchi M."/>
            <person name="Watanabe M."/>
            <person name="Wada H."/>
            <person name="Kobayashi K."/>
            <person name="Saito M."/>
            <person name="Masuda T."/>
            <person name="Sasaki-Sekimoto Y."/>
            <person name="Mashiguchi K."/>
            <person name="Awai K."/>
            <person name="Shimojima M."/>
            <person name="Masuda S."/>
            <person name="Iwai M."/>
            <person name="Nobusawa T."/>
            <person name="Narise T."/>
            <person name="Kondo S."/>
            <person name="Saito H."/>
            <person name="Sato R."/>
            <person name="Murakawa M."/>
            <person name="Ihara Y."/>
            <person name="Oshima-Yamada Y."/>
            <person name="Ohtaka K."/>
            <person name="Satoh M."/>
            <person name="Sonobe K."/>
            <person name="Ishii M."/>
            <person name="Ohtani R."/>
            <person name="Kanamori-Sato M."/>
            <person name="Honoki R."/>
            <person name="Miyazaki D."/>
            <person name="Mochizuki H."/>
            <person name="Umetsu J."/>
            <person name="Higashi K."/>
            <person name="Shibata D."/>
            <person name="Kamiya Y."/>
            <person name="Sato N."/>
            <person name="Nakamura Y."/>
            <person name="Tabata S."/>
            <person name="Ida S."/>
            <person name="Kurokawa K."/>
            <person name="Ohta H."/>
        </authorList>
    </citation>
    <scope>NUCLEOTIDE SEQUENCE [LARGE SCALE GENOMIC DNA]</scope>
    <source>
        <strain evidence="12 13">NIES-2285</strain>
    </source>
</reference>
<evidence type="ECO:0000256" key="1">
    <source>
        <dbReference type="ARBA" id="ARBA00010886"/>
    </source>
</evidence>
<dbReference type="InterPro" id="IPR011009">
    <property type="entry name" value="Kinase-like_dom_sf"/>
</dbReference>
<accession>A0A1Y1IC73</accession>
<feature type="compositionally biased region" description="Low complexity" evidence="10">
    <location>
        <begin position="307"/>
        <end position="318"/>
    </location>
</feature>
<keyword evidence="7" id="KW-0067">ATP-binding</keyword>
<dbReference type="Pfam" id="PF00069">
    <property type="entry name" value="Pkinase"/>
    <property type="match status" value="1"/>
</dbReference>
<evidence type="ECO:0000256" key="7">
    <source>
        <dbReference type="ARBA" id="ARBA00022840"/>
    </source>
</evidence>
<evidence type="ECO:0000256" key="6">
    <source>
        <dbReference type="ARBA" id="ARBA00022777"/>
    </source>
</evidence>
<dbReference type="InterPro" id="IPR000719">
    <property type="entry name" value="Prot_kinase_dom"/>
</dbReference>
<keyword evidence="6 12" id="KW-0418">Kinase</keyword>
<dbReference type="OrthoDB" id="248923at2759"/>
<gene>
    <name evidence="12" type="ORF">KFL_002490060</name>
</gene>
<evidence type="ECO:0000256" key="9">
    <source>
        <dbReference type="ARBA" id="ARBA00048679"/>
    </source>
</evidence>
<dbReference type="Gene3D" id="3.30.200.20">
    <property type="entry name" value="Phosphorylase Kinase, domain 1"/>
    <property type="match status" value="1"/>
</dbReference>
<keyword evidence="4" id="KW-0808">Transferase</keyword>
<evidence type="ECO:0000256" key="2">
    <source>
        <dbReference type="ARBA" id="ARBA00012513"/>
    </source>
</evidence>
<dbReference type="SMART" id="SM00220">
    <property type="entry name" value="S_TKc"/>
    <property type="match status" value="1"/>
</dbReference>
<evidence type="ECO:0000256" key="5">
    <source>
        <dbReference type="ARBA" id="ARBA00022741"/>
    </source>
</evidence>
<evidence type="ECO:0000256" key="4">
    <source>
        <dbReference type="ARBA" id="ARBA00022679"/>
    </source>
</evidence>
<evidence type="ECO:0000256" key="3">
    <source>
        <dbReference type="ARBA" id="ARBA00022527"/>
    </source>
</evidence>
<keyword evidence="5" id="KW-0547">Nucleotide-binding</keyword>
<comment type="similarity">
    <text evidence="1">Belongs to the protein kinase superfamily. NEK Ser/Thr protein kinase family. NIMA subfamily.</text>
</comment>
<dbReference type="Gene3D" id="1.10.510.10">
    <property type="entry name" value="Transferase(Phosphotransferase) domain 1"/>
    <property type="match status" value="1"/>
</dbReference>
<evidence type="ECO:0000256" key="8">
    <source>
        <dbReference type="ARBA" id="ARBA00047899"/>
    </source>
</evidence>
<dbReference type="GO" id="GO:0004674">
    <property type="term" value="F:protein serine/threonine kinase activity"/>
    <property type="evidence" value="ECO:0007669"/>
    <property type="project" value="UniProtKB-KW"/>
</dbReference>
<dbReference type="SUPFAM" id="SSF56112">
    <property type="entry name" value="Protein kinase-like (PK-like)"/>
    <property type="match status" value="1"/>
</dbReference>
<dbReference type="PROSITE" id="PS00108">
    <property type="entry name" value="PROTEIN_KINASE_ST"/>
    <property type="match status" value="1"/>
</dbReference>
<dbReference type="PROSITE" id="PS50011">
    <property type="entry name" value="PROTEIN_KINASE_DOM"/>
    <property type="match status" value="1"/>
</dbReference>
<feature type="region of interest" description="Disordered" evidence="10">
    <location>
        <begin position="281"/>
        <end position="421"/>
    </location>
</feature>
<sequence length="537" mass="59042">MARATLNDFVVIEELSKGSYGVVFKAMRKADRRTYALKKIPMDELTREEKEEVVDEARVLSQLDSKYVVKYYDCFREQGCLYIVMAYAAKGNLHDRIQSFRGRLLPEPLVWSFFLQTVLGLNHIHQNHIIHRDIKSLNIFLDANDVIKVGDLGVAKRTQRGAARPGQLAGTPAYLAPELLQNKPYSVRSDVWAMGVILYELCTRRLPFTSATDKGLAAKILAGKYAPISRADYSGLLSDMIRKLLRLTPGERPDTDEILAMPPIKAKMKELGLLPASRPASTAGLTVAPAPASSETRPPAAPTVHIPPAASKSAPAKPAHVDARQPCILLDEDDPASPQRAAAARAAAPHRPLDNRSAAENRQRNDPAERRPEGRKEAWGGPGESREDNQAGGEKDRGRRDPREEKENVQRQQAEAARPRVTSRYCVRCRRETVLCSHVRPERGPTLEEGAPLTSSQAVGLSVDLAVYQPSPFARRQNPDIQPTAGVSELRAGAKKPGQVGGRTRPQSAYAGYAGRSAPGVPNWAFMGSSMYESRLD</sequence>
<comment type="catalytic activity">
    <reaction evidence="9">
        <text>L-seryl-[protein] + ATP = O-phospho-L-seryl-[protein] + ADP + H(+)</text>
        <dbReference type="Rhea" id="RHEA:17989"/>
        <dbReference type="Rhea" id="RHEA-COMP:9863"/>
        <dbReference type="Rhea" id="RHEA-COMP:11604"/>
        <dbReference type="ChEBI" id="CHEBI:15378"/>
        <dbReference type="ChEBI" id="CHEBI:29999"/>
        <dbReference type="ChEBI" id="CHEBI:30616"/>
        <dbReference type="ChEBI" id="CHEBI:83421"/>
        <dbReference type="ChEBI" id="CHEBI:456216"/>
        <dbReference type="EC" id="2.7.11.1"/>
    </reaction>
</comment>
<dbReference type="FunFam" id="3.30.200.20:FF:000097">
    <property type="entry name" value="Probable serine/threonine-protein kinase nek1"/>
    <property type="match status" value="1"/>
</dbReference>
<evidence type="ECO:0000256" key="10">
    <source>
        <dbReference type="SAM" id="MobiDB-lite"/>
    </source>
</evidence>
<organism evidence="12 13">
    <name type="scientific">Klebsormidium nitens</name>
    <name type="common">Green alga</name>
    <name type="synonym">Ulothrix nitens</name>
    <dbReference type="NCBI Taxonomy" id="105231"/>
    <lineage>
        <taxon>Eukaryota</taxon>
        <taxon>Viridiplantae</taxon>
        <taxon>Streptophyta</taxon>
        <taxon>Klebsormidiophyceae</taxon>
        <taxon>Klebsormidiales</taxon>
        <taxon>Klebsormidiaceae</taxon>
        <taxon>Klebsormidium</taxon>
    </lineage>
</organism>
<feature type="compositionally biased region" description="Basic and acidic residues" evidence="10">
    <location>
        <begin position="351"/>
        <end position="409"/>
    </location>
</feature>
<dbReference type="OMA" id="IDNTRGP"/>
<name>A0A1Y1IC73_KLENI</name>
<dbReference type="EMBL" id="DF237198">
    <property type="protein sequence ID" value="GAQ85688.1"/>
    <property type="molecule type" value="Genomic_DNA"/>
</dbReference>